<proteinExistence type="predicted"/>
<protein>
    <submittedName>
        <fullName evidence="1">Uncharacterized protein</fullName>
    </submittedName>
</protein>
<keyword evidence="2" id="KW-1185">Reference proteome</keyword>
<reference evidence="1" key="2">
    <citation type="submission" date="2018-02" db="UniProtKB">
        <authorList>
            <consortium name="EnsemblMetazoa"/>
        </authorList>
    </citation>
    <scope>IDENTIFICATION</scope>
</reference>
<dbReference type="Proteomes" id="UP000024404">
    <property type="component" value="Unassembled WGS sequence"/>
</dbReference>
<dbReference type="EnsemblMetazoa" id="OVOC9809.2">
    <property type="protein sequence ID" value="OVOC9809.2"/>
    <property type="gene ID" value="WBGene00246618"/>
</dbReference>
<dbReference type="EMBL" id="CMVM020000293">
    <property type="status" value="NOT_ANNOTATED_CDS"/>
    <property type="molecule type" value="Genomic_DNA"/>
</dbReference>
<evidence type="ECO:0000313" key="2">
    <source>
        <dbReference type="Proteomes" id="UP000024404"/>
    </source>
</evidence>
<sequence>MIVLFLLIVESGQSNVNRDKSNDGNALFPHILKFLYKNEQLCGDVFAEPQWLPAQSDCQIQCPVTKGLCLIYVNLSANGARIHKHKCRHFPANCTTELQRLLVTTFNNTTPPATTITALINTTIITNNTITYHKGLNKTRTEIHERIWSNRGGNSTINVTHQRTPEIWNEHRRKETQFKRKFHGTSKKFEEEIKIGKHDGVSN</sequence>
<dbReference type="AlphaFoldDB" id="A0A2K6WMK1"/>
<dbReference type="EnsemblMetazoa" id="OVOC9809.1">
    <property type="protein sequence ID" value="OVOC9809.1"/>
    <property type="gene ID" value="WBGene00246618"/>
</dbReference>
<evidence type="ECO:0000313" key="1">
    <source>
        <dbReference type="EnsemblMetazoa" id="OVOC9809.2"/>
    </source>
</evidence>
<reference evidence="2" key="1">
    <citation type="submission" date="2013-10" db="EMBL/GenBank/DDBJ databases">
        <title>Genome sequencing of Onchocerca volvulus.</title>
        <authorList>
            <person name="Cotton J."/>
            <person name="Tsai J."/>
            <person name="Stanley E."/>
            <person name="Tracey A."/>
            <person name="Holroyd N."/>
            <person name="Lustigman S."/>
            <person name="Berriman M."/>
        </authorList>
    </citation>
    <scope>NUCLEOTIDE SEQUENCE</scope>
</reference>
<organism evidence="1 2">
    <name type="scientific">Onchocerca volvulus</name>
    <dbReference type="NCBI Taxonomy" id="6282"/>
    <lineage>
        <taxon>Eukaryota</taxon>
        <taxon>Metazoa</taxon>
        <taxon>Ecdysozoa</taxon>
        <taxon>Nematoda</taxon>
        <taxon>Chromadorea</taxon>
        <taxon>Rhabditida</taxon>
        <taxon>Spirurina</taxon>
        <taxon>Spiruromorpha</taxon>
        <taxon>Filarioidea</taxon>
        <taxon>Onchocercidae</taxon>
        <taxon>Onchocerca</taxon>
    </lineage>
</organism>
<name>A0A2K6WMK1_ONCVO</name>
<dbReference type="OMA" id="NGARIHK"/>
<accession>A0A2K6WMK1</accession>